<dbReference type="Proteomes" id="UP001152592">
    <property type="component" value="Unassembled WGS sequence"/>
</dbReference>
<evidence type="ECO:0000313" key="2">
    <source>
        <dbReference type="EMBL" id="CAG8418189.1"/>
    </source>
</evidence>
<dbReference type="PROSITE" id="PS50011">
    <property type="entry name" value="PROTEIN_KINASE_DOM"/>
    <property type="match status" value="1"/>
</dbReference>
<reference evidence="2" key="1">
    <citation type="submission" date="2021-07" db="EMBL/GenBank/DDBJ databases">
        <authorList>
            <person name="Branca A.L. A."/>
        </authorList>
    </citation>
    <scope>NUCLEOTIDE SEQUENCE</scope>
</reference>
<dbReference type="GO" id="GO:0005524">
    <property type="term" value="F:ATP binding"/>
    <property type="evidence" value="ECO:0007669"/>
    <property type="project" value="InterPro"/>
</dbReference>
<dbReference type="AlphaFoldDB" id="A0A9W4NXA9"/>
<evidence type="ECO:0000313" key="3">
    <source>
        <dbReference type="Proteomes" id="UP001152592"/>
    </source>
</evidence>
<proteinExistence type="predicted"/>
<name>A0A9W4NXA9_9EURO</name>
<dbReference type="EMBL" id="CAJVPD010000277">
    <property type="protein sequence ID" value="CAG8418189.1"/>
    <property type="molecule type" value="Genomic_DNA"/>
</dbReference>
<dbReference type="SUPFAM" id="SSF56112">
    <property type="entry name" value="Protein kinase-like (PK-like)"/>
    <property type="match status" value="1"/>
</dbReference>
<dbReference type="InterPro" id="IPR000719">
    <property type="entry name" value="Prot_kinase_dom"/>
</dbReference>
<gene>
    <name evidence="2" type="ORF">PSALAMII_LOCUS9446</name>
</gene>
<dbReference type="Gene3D" id="1.10.510.10">
    <property type="entry name" value="Transferase(Phosphotransferase) domain 1"/>
    <property type="match status" value="1"/>
</dbReference>
<dbReference type="InterPro" id="IPR011009">
    <property type="entry name" value="Kinase-like_dom_sf"/>
</dbReference>
<organism evidence="2 3">
    <name type="scientific">Penicillium salamii</name>
    <dbReference type="NCBI Taxonomy" id="1612424"/>
    <lineage>
        <taxon>Eukaryota</taxon>
        <taxon>Fungi</taxon>
        <taxon>Dikarya</taxon>
        <taxon>Ascomycota</taxon>
        <taxon>Pezizomycotina</taxon>
        <taxon>Eurotiomycetes</taxon>
        <taxon>Eurotiomycetidae</taxon>
        <taxon>Eurotiales</taxon>
        <taxon>Aspergillaceae</taxon>
        <taxon>Penicillium</taxon>
    </lineage>
</organism>
<feature type="domain" description="Protein kinase" evidence="1">
    <location>
        <begin position="1"/>
        <end position="79"/>
    </location>
</feature>
<comment type="caution">
    <text evidence="2">The sequence shown here is derived from an EMBL/GenBank/DDBJ whole genome shotgun (WGS) entry which is preliminary data.</text>
</comment>
<accession>A0A9W4NXA9</accession>
<protein>
    <recommendedName>
        <fullName evidence="1">Protein kinase domain-containing protein</fullName>
    </recommendedName>
</protein>
<dbReference type="GO" id="GO:0004672">
    <property type="term" value="F:protein kinase activity"/>
    <property type="evidence" value="ECO:0007669"/>
    <property type="project" value="InterPro"/>
</dbReference>
<dbReference type="OrthoDB" id="25872at2759"/>
<sequence>MEEIHKAGVHHRDIHTRNVLLVHGNPEKPRLVWVDFDVATTFTNFGPEQLARCDQEIALVEGVGQALVWAMLLPYIESI</sequence>
<evidence type="ECO:0000259" key="1">
    <source>
        <dbReference type="PROSITE" id="PS50011"/>
    </source>
</evidence>